<dbReference type="PANTHER" id="PTHR31377:SF0">
    <property type="entry name" value="AGMATINE DEIMINASE-RELATED"/>
    <property type="match status" value="1"/>
</dbReference>
<dbReference type="GO" id="GO:0009446">
    <property type="term" value="P:putrescine biosynthetic process"/>
    <property type="evidence" value="ECO:0007669"/>
    <property type="project" value="InterPro"/>
</dbReference>
<evidence type="ECO:0000313" key="1">
    <source>
        <dbReference type="EMBL" id="MBT9812225.1"/>
    </source>
</evidence>
<dbReference type="GO" id="GO:0047632">
    <property type="term" value="F:agmatine deiminase activity"/>
    <property type="evidence" value="ECO:0007669"/>
    <property type="project" value="TreeGrafter"/>
</dbReference>
<dbReference type="Pfam" id="PF04371">
    <property type="entry name" value="PAD_porph"/>
    <property type="match status" value="2"/>
</dbReference>
<sequence length="426" mass="47871">MDILKYRGLDYSDFRVPGEFEPQEYVILGWPAMAECIKGYSLHKAFAQLIKIMVEQAEGVTVYVNCPDPARVESCKKALAEEDVDIEQVVITTYPDGSNWTRDYGPDIMVDDKGHRLLANPRFNMYGQSTIDSVTSTLCAKFAPHLALEIGCRDFLNSTLITEGGDKEFNGNGVLMALRDTEVTKRNPHMSTEEVEEELKRLFNLKKVLWLEKGVFDDELTTSGVLDYVDGEPVYRSSSANGHMDEFARFVGPNTILLTEITEEEAAKLNSHRITKERCDAAYEVLKNATDAEGNPYKIVRMPAPEPFYVYSKPGDWINDTWSCRYGEGNDFLDDGTPMPTGDMIMQPALSYVNFLILNNIVIAQNYWEEGRPESIRERDKQALAVLQEVFPDRKIVPFVSTALNIRGGGVHCATKNVGKASKQGE</sequence>
<dbReference type="Proteomes" id="UP000708338">
    <property type="component" value="Unassembled WGS sequence"/>
</dbReference>
<reference evidence="1" key="1">
    <citation type="journal article" date="2021" name="Gut Microbes">
        <title>A synthetic consortium of 100 gut commensals modulates the composition and function in a colon model of the microbiome of elderly subjects.</title>
        <authorList>
            <person name="Perez M."/>
            <person name="Ntemiri A."/>
            <person name="Tan H."/>
            <person name="Harris H.M.B."/>
            <person name="Roager H.M."/>
            <person name="Ribiere C."/>
            <person name="O'Toole P.W."/>
        </authorList>
    </citation>
    <scope>NUCLEOTIDE SEQUENCE</scope>
    <source>
        <strain evidence="1">MCC335</strain>
    </source>
</reference>
<proteinExistence type="predicted"/>
<dbReference type="Gene3D" id="3.75.10.10">
    <property type="entry name" value="L-arginine/glycine Amidinotransferase, Chain A"/>
    <property type="match status" value="1"/>
</dbReference>
<dbReference type="InterPro" id="IPR007466">
    <property type="entry name" value="Peptidyl-Arg-deiminase_porph"/>
</dbReference>
<comment type="caution">
    <text evidence="1">The sequence shown here is derived from an EMBL/GenBank/DDBJ whole genome shotgun (WGS) entry which is preliminary data.</text>
</comment>
<dbReference type="GO" id="GO:0004668">
    <property type="term" value="F:protein-arginine deiminase activity"/>
    <property type="evidence" value="ECO:0007669"/>
    <property type="project" value="InterPro"/>
</dbReference>
<dbReference type="SUPFAM" id="SSF55909">
    <property type="entry name" value="Pentein"/>
    <property type="match status" value="1"/>
</dbReference>
<dbReference type="RefSeq" id="WP_083425305.1">
    <property type="nucleotide sequence ID" value="NZ_CABJDD010000002.1"/>
</dbReference>
<accession>A0A3E2VM79</accession>
<dbReference type="AlphaFoldDB" id="A0A3E2VM79"/>
<dbReference type="PANTHER" id="PTHR31377">
    <property type="entry name" value="AGMATINE DEIMINASE-RELATED"/>
    <property type="match status" value="1"/>
</dbReference>
<gene>
    <name evidence="1" type="ORF">GPL26_21645</name>
</gene>
<name>A0A3E2VM79_9FIRM</name>
<evidence type="ECO:0000313" key="2">
    <source>
        <dbReference type="Proteomes" id="UP000708338"/>
    </source>
</evidence>
<protein>
    <submittedName>
        <fullName evidence="1">Agmatine deiminase family protein</fullName>
    </submittedName>
</protein>
<organism evidence="1 2">
    <name type="scientific">Enterocloster citroniae</name>
    <dbReference type="NCBI Taxonomy" id="358743"/>
    <lineage>
        <taxon>Bacteria</taxon>
        <taxon>Bacillati</taxon>
        <taxon>Bacillota</taxon>
        <taxon>Clostridia</taxon>
        <taxon>Lachnospirales</taxon>
        <taxon>Lachnospiraceae</taxon>
        <taxon>Enterocloster</taxon>
    </lineage>
</organism>
<dbReference type="EMBL" id="WQPS01000043">
    <property type="protein sequence ID" value="MBT9812225.1"/>
    <property type="molecule type" value="Genomic_DNA"/>
</dbReference>